<dbReference type="SUPFAM" id="SSF55120">
    <property type="entry name" value="Pseudouridine synthase"/>
    <property type="match status" value="1"/>
</dbReference>
<dbReference type="GO" id="GO:0008033">
    <property type="term" value="P:tRNA processing"/>
    <property type="evidence" value="ECO:0007669"/>
    <property type="project" value="UniProtKB-KW"/>
</dbReference>
<comment type="catalytic activity">
    <reaction evidence="3">
        <text>uridine(65) in tRNA = pseudouridine(65) in tRNA</text>
        <dbReference type="Rhea" id="RHEA:42536"/>
        <dbReference type="Rhea" id="RHEA-COMP:10103"/>
        <dbReference type="Rhea" id="RHEA-COMP:10104"/>
        <dbReference type="ChEBI" id="CHEBI:65314"/>
        <dbReference type="ChEBI" id="CHEBI:65315"/>
        <dbReference type="EC" id="5.4.99.26"/>
    </reaction>
</comment>
<dbReference type="OrthoDB" id="5290608at2"/>
<evidence type="ECO:0000256" key="9">
    <source>
        <dbReference type="ARBA" id="ARBA00043049"/>
    </source>
</evidence>
<dbReference type="GO" id="GO:0003723">
    <property type="term" value="F:RNA binding"/>
    <property type="evidence" value="ECO:0007669"/>
    <property type="project" value="InterPro"/>
</dbReference>
<evidence type="ECO:0000256" key="2">
    <source>
        <dbReference type="ARBA" id="ARBA00023235"/>
    </source>
</evidence>
<dbReference type="Gene3D" id="3.30.2350.10">
    <property type="entry name" value="Pseudouridine synthase"/>
    <property type="match status" value="1"/>
</dbReference>
<evidence type="ECO:0000256" key="5">
    <source>
        <dbReference type="ARBA" id="ARBA00038943"/>
    </source>
</evidence>
<evidence type="ECO:0000256" key="8">
    <source>
        <dbReference type="ARBA" id="ARBA00041975"/>
    </source>
</evidence>
<dbReference type="PANTHER" id="PTHR21600">
    <property type="entry name" value="MITOCHONDRIAL RNA PSEUDOURIDINE SYNTHASE"/>
    <property type="match status" value="1"/>
</dbReference>
<evidence type="ECO:0000256" key="7">
    <source>
        <dbReference type="ARBA" id="ARBA00041803"/>
    </source>
</evidence>
<keyword evidence="1" id="KW-0819">tRNA processing</keyword>
<dbReference type="EC" id="5.4.99.26" evidence="5"/>
<evidence type="ECO:0000313" key="12">
    <source>
        <dbReference type="Proteomes" id="UP000075320"/>
    </source>
</evidence>
<gene>
    <name evidence="11" type="ORF">AZI86_16435</name>
</gene>
<dbReference type="Proteomes" id="UP000075320">
    <property type="component" value="Unassembled WGS sequence"/>
</dbReference>
<dbReference type="InterPro" id="IPR050188">
    <property type="entry name" value="RluA_PseudoU_synthase"/>
</dbReference>
<protein>
    <recommendedName>
        <fullName evidence="6">tRNA pseudouridine synthase C</fullName>
        <ecNumber evidence="5">5.4.99.26</ecNumber>
    </recommendedName>
    <alternativeName>
        <fullName evidence="8">tRNA pseudouridine(65) synthase</fullName>
    </alternativeName>
    <alternativeName>
        <fullName evidence="9">tRNA pseudouridylate synthase C</fullName>
    </alternativeName>
    <alternativeName>
        <fullName evidence="7">tRNA-uridine isomerase C</fullName>
    </alternativeName>
</protein>
<evidence type="ECO:0000256" key="3">
    <source>
        <dbReference type="ARBA" id="ARBA00036607"/>
    </source>
</evidence>
<keyword evidence="2" id="KW-0413">Isomerase</keyword>
<dbReference type="AlphaFoldDB" id="A0A150WH81"/>
<feature type="domain" description="Pseudouridine synthase RsuA/RluA-like" evidence="10">
    <location>
        <begin position="9"/>
        <end position="161"/>
    </location>
</feature>
<dbReference type="InterPro" id="IPR006145">
    <property type="entry name" value="PsdUridine_synth_RsuA/RluA"/>
</dbReference>
<accession>A0A150WH81</accession>
<evidence type="ECO:0000256" key="6">
    <source>
        <dbReference type="ARBA" id="ARBA00040675"/>
    </source>
</evidence>
<proteinExistence type="predicted"/>
<dbReference type="PROSITE" id="PS01129">
    <property type="entry name" value="PSI_RLU"/>
    <property type="match status" value="1"/>
</dbReference>
<comment type="function">
    <text evidence="4">Responsible for synthesis of pseudouridine from uracil-65 in transfer RNAs.</text>
</comment>
<reference evidence="11 12" key="1">
    <citation type="submission" date="2016-03" db="EMBL/GenBank/DDBJ databases">
        <authorList>
            <person name="Ploux O."/>
        </authorList>
    </citation>
    <scope>NUCLEOTIDE SEQUENCE [LARGE SCALE GENOMIC DNA]</scope>
    <source>
        <strain evidence="11 12">R0</strain>
    </source>
</reference>
<dbReference type="GO" id="GO:0160149">
    <property type="term" value="F:tRNA pseudouridine(65) synthase activity"/>
    <property type="evidence" value="ECO:0007669"/>
    <property type="project" value="UniProtKB-EC"/>
</dbReference>
<evidence type="ECO:0000259" key="10">
    <source>
        <dbReference type="Pfam" id="PF00849"/>
    </source>
</evidence>
<sequence length="241" mass="28596">MNILYEDSHFFAIDKPAGHFVHPPERSPYPVPPEKICLYTLRRHYKQEVFPVHRLDAPTTGIVLFSFERSGARELGRLFMERRMHKGYEAVVRGHLEKQGRIDLPLEVLGEEQMMEAKTQYQVHAEIELPFSVGKKYSTSRYSWLKIQPETGRWHQIRRHFDRIAHPLIGDIEHGDTYHNRFFRDQLGIQGLCLKATQLEFVHPWTKKQMVLTAPICERWKRIEKLFLDTETFLQESQSRE</sequence>
<keyword evidence="12" id="KW-1185">Reference proteome</keyword>
<dbReference type="RefSeq" id="WP_061836380.1">
    <property type="nucleotide sequence ID" value="NZ_LUKE01000005.1"/>
</dbReference>
<evidence type="ECO:0000256" key="1">
    <source>
        <dbReference type="ARBA" id="ARBA00022694"/>
    </source>
</evidence>
<dbReference type="EMBL" id="LUKE01000005">
    <property type="protein sequence ID" value="KYG62419.1"/>
    <property type="molecule type" value="Genomic_DNA"/>
</dbReference>
<dbReference type="InterPro" id="IPR020103">
    <property type="entry name" value="PsdUridine_synth_cat_dom_sf"/>
</dbReference>
<evidence type="ECO:0000313" key="11">
    <source>
        <dbReference type="EMBL" id="KYG62419.1"/>
    </source>
</evidence>
<comment type="caution">
    <text evidence="11">The sequence shown here is derived from an EMBL/GenBank/DDBJ whole genome shotgun (WGS) entry which is preliminary data.</text>
</comment>
<dbReference type="Pfam" id="PF00849">
    <property type="entry name" value="PseudoU_synth_2"/>
    <property type="match status" value="1"/>
</dbReference>
<organism evidence="11 12">
    <name type="scientific">Bdellovibrio bacteriovorus</name>
    <dbReference type="NCBI Taxonomy" id="959"/>
    <lineage>
        <taxon>Bacteria</taxon>
        <taxon>Pseudomonadati</taxon>
        <taxon>Bdellovibrionota</taxon>
        <taxon>Bdellovibrionia</taxon>
        <taxon>Bdellovibrionales</taxon>
        <taxon>Pseudobdellovibrionaceae</taxon>
        <taxon>Bdellovibrio</taxon>
    </lineage>
</organism>
<dbReference type="PANTHER" id="PTHR21600:SF56">
    <property type="entry name" value="TRNA PSEUDOURIDINE SYNTHASE C"/>
    <property type="match status" value="1"/>
</dbReference>
<evidence type="ECO:0000256" key="4">
    <source>
        <dbReference type="ARBA" id="ARBA00037670"/>
    </source>
</evidence>
<dbReference type="InterPro" id="IPR006224">
    <property type="entry name" value="PsdUridine_synth_RluA-like_CS"/>
</dbReference>
<dbReference type="GO" id="GO:0000455">
    <property type="term" value="P:enzyme-directed rRNA pseudouridine synthesis"/>
    <property type="evidence" value="ECO:0007669"/>
    <property type="project" value="TreeGrafter"/>
</dbReference>
<name>A0A150WH81_BDEBC</name>